<keyword evidence="6" id="KW-1185">Reference proteome</keyword>
<evidence type="ECO:0000256" key="1">
    <source>
        <dbReference type="ARBA" id="ARBA00023224"/>
    </source>
</evidence>
<dbReference type="PANTHER" id="PTHR32089:SF112">
    <property type="entry name" value="LYSOZYME-LIKE PROTEIN-RELATED"/>
    <property type="match status" value="1"/>
</dbReference>
<protein>
    <submittedName>
        <fullName evidence="5">Methyl-accepting chemotaxis protein</fullName>
    </submittedName>
</protein>
<dbReference type="PROSITE" id="PS50111">
    <property type="entry name" value="CHEMOTAXIS_TRANSDUC_2"/>
    <property type="match status" value="1"/>
</dbReference>
<accession>A0A1T5JHP4</accession>
<dbReference type="InterPro" id="IPR004089">
    <property type="entry name" value="MCPsignal_dom"/>
</dbReference>
<dbReference type="GO" id="GO:0016020">
    <property type="term" value="C:membrane"/>
    <property type="evidence" value="ECO:0007669"/>
    <property type="project" value="InterPro"/>
</dbReference>
<keyword evidence="3" id="KW-0175">Coiled coil</keyword>
<proteinExistence type="predicted"/>
<organism evidence="5 6">
    <name type="scientific">Maledivibacter halophilus</name>
    <dbReference type="NCBI Taxonomy" id="36842"/>
    <lineage>
        <taxon>Bacteria</taxon>
        <taxon>Bacillati</taxon>
        <taxon>Bacillota</taxon>
        <taxon>Clostridia</taxon>
        <taxon>Peptostreptococcales</taxon>
        <taxon>Caminicellaceae</taxon>
        <taxon>Maledivibacter</taxon>
    </lineage>
</organism>
<dbReference type="RefSeq" id="WP_079490055.1">
    <property type="nucleotide sequence ID" value="NZ_FUZT01000002.1"/>
</dbReference>
<evidence type="ECO:0000259" key="4">
    <source>
        <dbReference type="PROSITE" id="PS50111"/>
    </source>
</evidence>
<name>A0A1T5JHP4_9FIRM</name>
<dbReference type="SUPFAM" id="SSF58104">
    <property type="entry name" value="Methyl-accepting chemotaxis protein (MCP) signaling domain"/>
    <property type="match status" value="1"/>
</dbReference>
<gene>
    <name evidence="5" type="ORF">SAMN02194393_01196</name>
</gene>
<feature type="domain" description="Methyl-accepting transducer" evidence="4">
    <location>
        <begin position="113"/>
        <end position="276"/>
    </location>
</feature>
<dbReference type="AlphaFoldDB" id="A0A1T5JHP4"/>
<dbReference type="EMBL" id="FUZT01000002">
    <property type="protein sequence ID" value="SKC50970.1"/>
    <property type="molecule type" value="Genomic_DNA"/>
</dbReference>
<dbReference type="OrthoDB" id="9807021at2"/>
<reference evidence="6" key="1">
    <citation type="submission" date="2017-02" db="EMBL/GenBank/DDBJ databases">
        <authorList>
            <person name="Varghese N."/>
            <person name="Submissions S."/>
        </authorList>
    </citation>
    <scope>NUCLEOTIDE SEQUENCE [LARGE SCALE GENOMIC DNA]</scope>
    <source>
        <strain evidence="6">M1</strain>
    </source>
</reference>
<dbReference type="PANTHER" id="PTHR32089">
    <property type="entry name" value="METHYL-ACCEPTING CHEMOTAXIS PROTEIN MCPB"/>
    <property type="match status" value="1"/>
</dbReference>
<evidence type="ECO:0000313" key="5">
    <source>
        <dbReference type="EMBL" id="SKC50970.1"/>
    </source>
</evidence>
<sequence length="276" mass="30101">MENKNRKIINSFIDAGGYFKDIFDEDVFISISDTKHILKYIPGYELDIKDEEGSPLKKGDVMSECIKNNKKIVRIISKEVFGIPFKAITIPIRDDIGNCIGSIGIGRSLKKQNRLNELSENLASALEEITSSIDEISLGANKIAESSNNISIKGNEAKKQVSQTDSILQYIKNISDQTNMLGLNAAIEAARAGEHGRGFSVVAEEIRNLSNETKKAVGNIKTTLETIQSSVNDMSTAVDSTSSVTKAQAETTEQIVASIEELNSTTQLLADLAKDL</sequence>
<evidence type="ECO:0000256" key="3">
    <source>
        <dbReference type="SAM" id="Coils"/>
    </source>
</evidence>
<keyword evidence="1 2" id="KW-0807">Transducer</keyword>
<evidence type="ECO:0000256" key="2">
    <source>
        <dbReference type="PROSITE-ProRule" id="PRU00284"/>
    </source>
</evidence>
<dbReference type="Gene3D" id="1.10.287.950">
    <property type="entry name" value="Methyl-accepting chemotaxis protein"/>
    <property type="match status" value="1"/>
</dbReference>
<dbReference type="Proteomes" id="UP000190285">
    <property type="component" value="Unassembled WGS sequence"/>
</dbReference>
<dbReference type="STRING" id="36842.SAMN02194393_01196"/>
<evidence type="ECO:0000313" key="6">
    <source>
        <dbReference type="Proteomes" id="UP000190285"/>
    </source>
</evidence>
<dbReference type="Pfam" id="PF00015">
    <property type="entry name" value="MCPsignal"/>
    <property type="match status" value="1"/>
</dbReference>
<feature type="coiled-coil region" evidence="3">
    <location>
        <begin position="108"/>
        <end position="135"/>
    </location>
</feature>
<dbReference type="GO" id="GO:0007165">
    <property type="term" value="P:signal transduction"/>
    <property type="evidence" value="ECO:0007669"/>
    <property type="project" value="UniProtKB-KW"/>
</dbReference>
<dbReference type="SMART" id="SM00283">
    <property type="entry name" value="MA"/>
    <property type="match status" value="1"/>
</dbReference>